<evidence type="ECO:0000256" key="3">
    <source>
        <dbReference type="ARBA" id="ARBA00022448"/>
    </source>
</evidence>
<dbReference type="PANTHER" id="PTHR34982:SF1">
    <property type="entry name" value="FLAGELLAR ASSEMBLY PROTEIN FLIH"/>
    <property type="match status" value="1"/>
</dbReference>
<proteinExistence type="inferred from homology"/>
<evidence type="ECO:0000256" key="5">
    <source>
        <dbReference type="ARBA" id="ARBA00022927"/>
    </source>
</evidence>
<reference evidence="8 9" key="1">
    <citation type="submission" date="2018-06" db="EMBL/GenBank/DDBJ databases">
        <title>Genomic Encyclopedia of Type Strains, Phase IV (KMG-IV): sequencing the most valuable type-strain genomes for metagenomic binning, comparative biology and taxonomic classification.</title>
        <authorList>
            <person name="Goeker M."/>
        </authorList>
    </citation>
    <scope>NUCLEOTIDE SEQUENCE [LARGE SCALE GENOMIC DNA]</scope>
    <source>
        <strain evidence="8 9">DSM 22112</strain>
    </source>
</reference>
<dbReference type="OrthoDB" id="2064291at2"/>
<keyword evidence="9" id="KW-1185">Reference proteome</keyword>
<evidence type="ECO:0000256" key="6">
    <source>
        <dbReference type="ARBA" id="ARBA00023225"/>
    </source>
</evidence>
<evidence type="ECO:0000256" key="2">
    <source>
        <dbReference type="ARBA" id="ARBA00006602"/>
    </source>
</evidence>
<comment type="similarity">
    <text evidence="2">Belongs to the FliH family.</text>
</comment>
<keyword evidence="5" id="KW-0653">Protein transport</keyword>
<dbReference type="Pfam" id="PF02108">
    <property type="entry name" value="FliH"/>
    <property type="match status" value="1"/>
</dbReference>
<keyword evidence="8" id="KW-0969">Cilium</keyword>
<dbReference type="PANTHER" id="PTHR34982">
    <property type="entry name" value="YOP PROTEINS TRANSLOCATION PROTEIN L"/>
    <property type="match status" value="1"/>
</dbReference>
<protein>
    <submittedName>
        <fullName evidence="8">Flagellar assembly protein FliH</fullName>
    </submittedName>
</protein>
<comment type="caution">
    <text evidence="8">The sequence shown here is derived from an EMBL/GenBank/DDBJ whole genome shotgun (WGS) entry which is preliminary data.</text>
</comment>
<dbReference type="RefSeq" id="WP_113919315.1">
    <property type="nucleotide sequence ID" value="NZ_CALNCS010000100.1"/>
</dbReference>
<accession>A0A366IFI7</accession>
<sequence>MSLIDTKIDYEKSSIPSVLDEEKPVVQETVSSEVETTLREKIQRELLDEIEREKQSILQNAYEEAEKIKSEASQKGFDEGYQVGFSRGYEEGMEKAHGEGQAIRNSAINLLRQAEEEVKKYCHDNKNSIIGLAADMAEAIVHTTIDASSQNILLLIKPILEQYGKKENIILRCHPHNINHVRMNVYQLENMCPNGKFIILEDSNLEEDGVVIEDEGQIVDLQIKTQIKSMIHEITNME</sequence>
<feature type="domain" description="Flagellar assembly protein FliH/Type III secretion system HrpE" evidence="7">
    <location>
        <begin position="108"/>
        <end position="229"/>
    </location>
</feature>
<keyword evidence="3" id="KW-0813">Transport</keyword>
<dbReference type="InterPro" id="IPR018035">
    <property type="entry name" value="Flagellar_FliH/T3SS_HrpE"/>
</dbReference>
<keyword evidence="8" id="KW-0282">Flagellum</keyword>
<dbReference type="InterPro" id="IPR051472">
    <property type="entry name" value="T3SS_Stator/FliH"/>
</dbReference>
<dbReference type="GO" id="GO:0044781">
    <property type="term" value="P:bacterial-type flagellum organization"/>
    <property type="evidence" value="ECO:0007669"/>
    <property type="project" value="UniProtKB-KW"/>
</dbReference>
<keyword evidence="6" id="KW-1006">Bacterial flagellum protein export</keyword>
<dbReference type="AlphaFoldDB" id="A0A366IFI7"/>
<evidence type="ECO:0000256" key="4">
    <source>
        <dbReference type="ARBA" id="ARBA00022795"/>
    </source>
</evidence>
<organism evidence="8 9">
    <name type="scientific">Alkalibaculum bacchi</name>
    <dbReference type="NCBI Taxonomy" id="645887"/>
    <lineage>
        <taxon>Bacteria</taxon>
        <taxon>Bacillati</taxon>
        <taxon>Bacillota</taxon>
        <taxon>Clostridia</taxon>
        <taxon>Eubacteriales</taxon>
        <taxon>Eubacteriaceae</taxon>
        <taxon>Alkalibaculum</taxon>
    </lineage>
</organism>
<evidence type="ECO:0000313" key="8">
    <source>
        <dbReference type="EMBL" id="RBP70106.1"/>
    </source>
</evidence>
<evidence type="ECO:0000256" key="1">
    <source>
        <dbReference type="ARBA" id="ARBA00003041"/>
    </source>
</evidence>
<dbReference type="GO" id="GO:0015031">
    <property type="term" value="P:protein transport"/>
    <property type="evidence" value="ECO:0007669"/>
    <property type="project" value="UniProtKB-KW"/>
</dbReference>
<dbReference type="EMBL" id="QNRX01000001">
    <property type="protein sequence ID" value="RBP70106.1"/>
    <property type="molecule type" value="Genomic_DNA"/>
</dbReference>
<keyword evidence="4" id="KW-1005">Bacterial flagellum biogenesis</keyword>
<gene>
    <name evidence="8" type="ORF">DES36_101160</name>
</gene>
<comment type="function">
    <text evidence="1">Needed for flagellar regrowth and assembly.</text>
</comment>
<name>A0A366IFI7_9FIRM</name>
<evidence type="ECO:0000259" key="7">
    <source>
        <dbReference type="Pfam" id="PF02108"/>
    </source>
</evidence>
<dbReference type="GO" id="GO:0005829">
    <property type="term" value="C:cytosol"/>
    <property type="evidence" value="ECO:0007669"/>
    <property type="project" value="TreeGrafter"/>
</dbReference>
<dbReference type="Proteomes" id="UP000253490">
    <property type="component" value="Unassembled WGS sequence"/>
</dbReference>
<evidence type="ECO:0000313" key="9">
    <source>
        <dbReference type="Proteomes" id="UP000253490"/>
    </source>
</evidence>
<keyword evidence="8" id="KW-0966">Cell projection</keyword>